<accession>A0A7Y4JN09</accession>
<comment type="caution">
    <text evidence="2">The sequence shown here is derived from an EMBL/GenBank/DDBJ whole genome shotgun (WGS) entry which is preliminary data.</text>
</comment>
<sequence length="153" mass="17031">MARIVIINGSPNPGGYWANEVCGDRLLLLTHCSAAMTLAVARQRKDLIYWYVTGTRGVPFFGPLTLVKWERRAGFFTLHFEGIRRPDTPLTGPQAAAGKAAHQQIRKMRHLILCEGEKVDYVNMEYPLPHQRHPTPEQVEEALGAGDALTPVA</sequence>
<dbReference type="Proteomes" id="UP000528460">
    <property type="component" value="Unassembled WGS sequence"/>
</dbReference>
<evidence type="ECO:0000313" key="3">
    <source>
        <dbReference type="Proteomes" id="UP000528460"/>
    </source>
</evidence>
<feature type="region of interest" description="Disordered" evidence="1">
    <location>
        <begin position="132"/>
        <end position="153"/>
    </location>
</feature>
<dbReference type="RefSeq" id="WP_171412292.1">
    <property type="nucleotide sequence ID" value="NZ_JABFJW010000013.1"/>
</dbReference>
<evidence type="ECO:0000256" key="1">
    <source>
        <dbReference type="SAM" id="MobiDB-lite"/>
    </source>
</evidence>
<dbReference type="EMBL" id="JABFJW010000013">
    <property type="protein sequence ID" value="NOK08026.1"/>
    <property type="molecule type" value="Genomic_DNA"/>
</dbReference>
<reference evidence="2 3" key="1">
    <citation type="submission" date="2020-05" db="EMBL/GenBank/DDBJ databases">
        <authorList>
            <person name="Whitworth D."/>
        </authorList>
    </citation>
    <scope>NUCLEOTIDE SEQUENCE [LARGE SCALE GENOMIC DNA]</scope>
    <source>
        <strain evidence="2 3">CA046A</strain>
    </source>
</reference>
<dbReference type="AlphaFoldDB" id="A0A7Y4JN09"/>
<evidence type="ECO:0000313" key="2">
    <source>
        <dbReference type="EMBL" id="NOK08026.1"/>
    </source>
</evidence>
<proteinExistence type="predicted"/>
<name>A0A7Y4JN09_9BACT</name>
<protein>
    <submittedName>
        <fullName evidence="2">Uncharacterized protein</fullName>
    </submittedName>
</protein>
<organism evidence="2 3">
    <name type="scientific">Corallococcus exercitus</name>
    <dbReference type="NCBI Taxonomy" id="2316736"/>
    <lineage>
        <taxon>Bacteria</taxon>
        <taxon>Pseudomonadati</taxon>
        <taxon>Myxococcota</taxon>
        <taxon>Myxococcia</taxon>
        <taxon>Myxococcales</taxon>
        <taxon>Cystobacterineae</taxon>
        <taxon>Myxococcaceae</taxon>
        <taxon>Corallococcus</taxon>
    </lineage>
</organism>
<gene>
    <name evidence="2" type="ORF">HNS30_03090</name>
</gene>